<reference evidence="3 4" key="2">
    <citation type="journal article" date="2017" name="Genome Biol.">
        <title>New reference genome sequences of hot pepper reveal the massive evolution of plant disease-resistance genes by retroduplication.</title>
        <authorList>
            <person name="Kim S."/>
            <person name="Park J."/>
            <person name="Yeom S.I."/>
            <person name="Kim Y.M."/>
            <person name="Seo E."/>
            <person name="Kim K.T."/>
            <person name="Kim M.S."/>
            <person name="Lee J.M."/>
            <person name="Cheong K."/>
            <person name="Shin H.S."/>
            <person name="Kim S.B."/>
            <person name="Han K."/>
            <person name="Lee J."/>
            <person name="Park M."/>
            <person name="Lee H.A."/>
            <person name="Lee H.Y."/>
            <person name="Lee Y."/>
            <person name="Oh S."/>
            <person name="Lee J.H."/>
            <person name="Choi E."/>
            <person name="Choi E."/>
            <person name="Lee S.E."/>
            <person name="Jeon J."/>
            <person name="Kim H."/>
            <person name="Choi G."/>
            <person name="Song H."/>
            <person name="Lee J."/>
            <person name="Lee S.C."/>
            <person name="Kwon J.K."/>
            <person name="Lee H.Y."/>
            <person name="Koo N."/>
            <person name="Hong Y."/>
            <person name="Kim R.W."/>
            <person name="Kang W.H."/>
            <person name="Huh J.H."/>
            <person name="Kang B.C."/>
            <person name="Yang T.J."/>
            <person name="Lee Y.H."/>
            <person name="Bennetzen J.L."/>
            <person name="Choi D."/>
        </authorList>
    </citation>
    <scope>NUCLEOTIDE SEQUENCE [LARGE SCALE GENOMIC DNA]</scope>
    <source>
        <strain evidence="4">cv. CM334</strain>
    </source>
</reference>
<dbReference type="SMR" id="A0A2G2YWM6"/>
<evidence type="ECO:0000313" key="3">
    <source>
        <dbReference type="EMBL" id="PHT74152.1"/>
    </source>
</evidence>
<organism evidence="3 4">
    <name type="scientific">Capsicum annuum</name>
    <name type="common">Capsicum pepper</name>
    <dbReference type="NCBI Taxonomy" id="4072"/>
    <lineage>
        <taxon>Eukaryota</taxon>
        <taxon>Viridiplantae</taxon>
        <taxon>Streptophyta</taxon>
        <taxon>Embryophyta</taxon>
        <taxon>Tracheophyta</taxon>
        <taxon>Spermatophyta</taxon>
        <taxon>Magnoliopsida</taxon>
        <taxon>eudicotyledons</taxon>
        <taxon>Gunneridae</taxon>
        <taxon>Pentapetalae</taxon>
        <taxon>asterids</taxon>
        <taxon>lamiids</taxon>
        <taxon>Solanales</taxon>
        <taxon>Solanaceae</taxon>
        <taxon>Solanoideae</taxon>
        <taxon>Capsiceae</taxon>
        <taxon>Capsicum</taxon>
    </lineage>
</organism>
<dbReference type="Pfam" id="PF02179">
    <property type="entry name" value="BAG"/>
    <property type="match status" value="1"/>
</dbReference>
<dbReference type="AlphaFoldDB" id="A0A2G2YWM6"/>
<dbReference type="InterPro" id="IPR043161">
    <property type="entry name" value="DOCK_C_lobe_A"/>
</dbReference>
<dbReference type="PANTHER" id="PTHR33322:SF8">
    <property type="entry name" value="BAG FAMILY MOLECULAR CHAPERONE REGULATOR 5, MITOCHONDRIAL"/>
    <property type="match status" value="1"/>
</dbReference>
<protein>
    <submittedName>
        <fullName evidence="3">BAG family molecular chaperone regulator 5, mitochondrial</fullName>
    </submittedName>
</protein>
<dbReference type="PANTHER" id="PTHR33322">
    <property type="entry name" value="BAG DOMAIN CONTAINING PROTEIN, EXPRESSED"/>
    <property type="match status" value="1"/>
</dbReference>
<dbReference type="SMART" id="SM00264">
    <property type="entry name" value="BAG"/>
    <property type="match status" value="1"/>
</dbReference>
<evidence type="ECO:0000256" key="1">
    <source>
        <dbReference type="ARBA" id="ARBA00023186"/>
    </source>
</evidence>
<evidence type="ECO:0000313" key="4">
    <source>
        <dbReference type="Proteomes" id="UP000222542"/>
    </source>
</evidence>
<reference evidence="3 4" key="1">
    <citation type="journal article" date="2014" name="Nat. Genet.">
        <title>Genome sequence of the hot pepper provides insights into the evolution of pungency in Capsicum species.</title>
        <authorList>
            <person name="Kim S."/>
            <person name="Park M."/>
            <person name="Yeom S.I."/>
            <person name="Kim Y.M."/>
            <person name="Lee J.M."/>
            <person name="Lee H.A."/>
            <person name="Seo E."/>
            <person name="Choi J."/>
            <person name="Cheong K."/>
            <person name="Kim K.T."/>
            <person name="Jung K."/>
            <person name="Lee G.W."/>
            <person name="Oh S.K."/>
            <person name="Bae C."/>
            <person name="Kim S.B."/>
            <person name="Lee H.Y."/>
            <person name="Kim S.Y."/>
            <person name="Kim M.S."/>
            <person name="Kang B.C."/>
            <person name="Jo Y.D."/>
            <person name="Yang H.B."/>
            <person name="Jeong H.J."/>
            <person name="Kang W.H."/>
            <person name="Kwon J.K."/>
            <person name="Shin C."/>
            <person name="Lim J.Y."/>
            <person name="Park J.H."/>
            <person name="Huh J.H."/>
            <person name="Kim J.S."/>
            <person name="Kim B.D."/>
            <person name="Cohen O."/>
            <person name="Paran I."/>
            <person name="Suh M.C."/>
            <person name="Lee S.B."/>
            <person name="Kim Y.K."/>
            <person name="Shin Y."/>
            <person name="Noh S.J."/>
            <person name="Park J."/>
            <person name="Seo Y.S."/>
            <person name="Kwon S.Y."/>
            <person name="Kim H.A."/>
            <person name="Park J.M."/>
            <person name="Kim H.J."/>
            <person name="Choi S.B."/>
            <person name="Bosland P.W."/>
            <person name="Reeves G."/>
            <person name="Jo S.H."/>
            <person name="Lee B.W."/>
            <person name="Cho H.T."/>
            <person name="Choi H.S."/>
            <person name="Lee M.S."/>
            <person name="Yu Y."/>
            <person name="Do Choi Y."/>
            <person name="Park B.S."/>
            <person name="van Deynze A."/>
            <person name="Ashrafi H."/>
            <person name="Hill T."/>
            <person name="Kim W.T."/>
            <person name="Pai H.S."/>
            <person name="Ahn H.K."/>
            <person name="Yeam I."/>
            <person name="Giovannoni J.J."/>
            <person name="Rose J.K."/>
            <person name="Sorensen I."/>
            <person name="Lee S.J."/>
            <person name="Kim R.W."/>
            <person name="Choi I.Y."/>
            <person name="Choi B.S."/>
            <person name="Lim J.S."/>
            <person name="Lee Y.H."/>
            <person name="Choi D."/>
        </authorList>
    </citation>
    <scope>NUCLEOTIDE SEQUENCE [LARGE SCALE GENOMIC DNA]</scope>
    <source>
        <strain evidence="4">cv. CM334</strain>
    </source>
</reference>
<dbReference type="SUPFAM" id="SSF63491">
    <property type="entry name" value="BAG domain"/>
    <property type="match status" value="1"/>
</dbReference>
<dbReference type="Gramene" id="PHT74152">
    <property type="protein sequence ID" value="PHT74152"/>
    <property type="gene ID" value="T459_21429"/>
</dbReference>
<dbReference type="GO" id="GO:0051087">
    <property type="term" value="F:protein-folding chaperone binding"/>
    <property type="evidence" value="ECO:0007669"/>
    <property type="project" value="InterPro"/>
</dbReference>
<dbReference type="InterPro" id="IPR003103">
    <property type="entry name" value="BAG_domain"/>
</dbReference>
<dbReference type="PROSITE" id="PS51035">
    <property type="entry name" value="BAG"/>
    <property type="match status" value="1"/>
</dbReference>
<name>A0A2G2YWM6_CAPAN</name>
<dbReference type="GO" id="GO:0006457">
    <property type="term" value="P:protein folding"/>
    <property type="evidence" value="ECO:0000318"/>
    <property type="project" value="GO_Central"/>
</dbReference>
<proteinExistence type="predicted"/>
<dbReference type="STRING" id="4072.A0A2G2YWM6"/>
<dbReference type="EMBL" id="AYRZ02000008">
    <property type="protein sequence ID" value="PHT74152.1"/>
    <property type="molecule type" value="Genomic_DNA"/>
</dbReference>
<dbReference type="InterPro" id="IPR040400">
    <property type="entry name" value="BAG5/6/7/8"/>
</dbReference>
<dbReference type="Proteomes" id="UP000222542">
    <property type="component" value="Unassembled WGS sequence"/>
</dbReference>
<sequence length="126" mass="14348">MWLLHLCEAHQEMQSWAEATQCVVTVSGVVMQVASFGGLNINLSAWEDKKNLSESKEIVDVERSSKRERIRMNEAQMGLLLRLDSVLGVNPTVRKLRRDLSRRIVRLQEILDVVSNTKSQNWDGLG</sequence>
<keyword evidence="1" id="KW-0143">Chaperone</keyword>
<keyword evidence="4" id="KW-1185">Reference proteome</keyword>
<gene>
    <name evidence="3" type="ORF">T459_21429</name>
</gene>
<evidence type="ECO:0000259" key="2">
    <source>
        <dbReference type="PROSITE" id="PS51035"/>
    </source>
</evidence>
<comment type="caution">
    <text evidence="3">The sequence shown here is derived from an EMBL/GenBank/DDBJ whole genome shotgun (WGS) entry which is preliminary data.</text>
</comment>
<feature type="domain" description="BAG" evidence="2">
    <location>
        <begin position="67"/>
        <end position="115"/>
    </location>
</feature>
<dbReference type="Gene3D" id="1.25.40.410">
    <property type="match status" value="1"/>
</dbReference>
<accession>A0A2G2YWM6</accession>